<protein>
    <submittedName>
        <fullName evidence="1">HAD superfamily hydrolase</fullName>
        <ecNumber evidence="1">3.-.-.-</ecNumber>
    </submittedName>
</protein>
<keyword evidence="2" id="KW-1185">Reference proteome</keyword>
<dbReference type="Proteomes" id="UP000249495">
    <property type="component" value="Chromosome 1"/>
</dbReference>
<keyword evidence="1" id="KW-0378">Hydrolase</keyword>
<dbReference type="RefSeq" id="WP_018029651.1">
    <property type="nucleotide sequence ID" value="NZ_LS483343.1"/>
</dbReference>
<gene>
    <name evidence="1" type="primary">yfnB_1</name>
    <name evidence="1" type="ORF">NCTC12278_00791</name>
</gene>
<dbReference type="InterPro" id="IPR006439">
    <property type="entry name" value="HAD-SF_hydro_IA"/>
</dbReference>
<dbReference type="NCBIfam" id="TIGR01549">
    <property type="entry name" value="HAD-SF-IA-v1"/>
    <property type="match status" value="1"/>
</dbReference>
<dbReference type="SFLD" id="SFLDG01129">
    <property type="entry name" value="C1.5:_HAD__Beta-PGM__Phosphata"/>
    <property type="match status" value="1"/>
</dbReference>
<dbReference type="SFLD" id="SFLDS00003">
    <property type="entry name" value="Haloacid_Dehalogenase"/>
    <property type="match status" value="1"/>
</dbReference>
<dbReference type="InterPro" id="IPR023198">
    <property type="entry name" value="PGP-like_dom2"/>
</dbReference>
<dbReference type="PANTHER" id="PTHR47478:SF1">
    <property type="entry name" value="PYRIMIDINE 5'-NUCLEOTIDASE YJJG"/>
    <property type="match status" value="1"/>
</dbReference>
<dbReference type="STRING" id="1123303.GCA_000372425_00322"/>
<dbReference type="EC" id="3.-.-.-" evidence="1"/>
<dbReference type="InterPro" id="IPR023214">
    <property type="entry name" value="HAD_sf"/>
</dbReference>
<dbReference type="EMBL" id="LS483343">
    <property type="protein sequence ID" value="SQF40173.1"/>
    <property type="molecule type" value="Genomic_DNA"/>
</dbReference>
<dbReference type="OrthoDB" id="9802350at2"/>
<dbReference type="KEGG" id="sfer:NCTC12278_00791"/>
<proteinExistence type="predicted"/>
<dbReference type="Gene3D" id="3.40.50.1000">
    <property type="entry name" value="HAD superfamily/HAD-like"/>
    <property type="match status" value="1"/>
</dbReference>
<evidence type="ECO:0000313" key="2">
    <source>
        <dbReference type="Proteomes" id="UP000249495"/>
    </source>
</evidence>
<dbReference type="AlphaFoldDB" id="A0A2X3W8K7"/>
<dbReference type="Gene3D" id="1.10.150.240">
    <property type="entry name" value="Putative phosphatase, domain 2"/>
    <property type="match status" value="1"/>
</dbReference>
<dbReference type="InterPro" id="IPR052550">
    <property type="entry name" value="Pyrimidine_5'-ntase_YjjG"/>
</dbReference>
<dbReference type="GO" id="GO:0008253">
    <property type="term" value="F:5'-nucleotidase activity"/>
    <property type="evidence" value="ECO:0007669"/>
    <property type="project" value="InterPro"/>
</dbReference>
<dbReference type="InterPro" id="IPR011951">
    <property type="entry name" value="HAD-SF_hydro_IA_YjjG/PynA"/>
</dbReference>
<dbReference type="Pfam" id="PF00702">
    <property type="entry name" value="Hydrolase"/>
    <property type="match status" value="1"/>
</dbReference>
<dbReference type="PRINTS" id="PR00413">
    <property type="entry name" value="HADHALOGNASE"/>
</dbReference>
<evidence type="ECO:0000313" key="1">
    <source>
        <dbReference type="EMBL" id="SQF40173.1"/>
    </source>
</evidence>
<organism evidence="1 2">
    <name type="scientific">Streptococcus ferus</name>
    <dbReference type="NCBI Taxonomy" id="1345"/>
    <lineage>
        <taxon>Bacteria</taxon>
        <taxon>Bacillati</taxon>
        <taxon>Bacillota</taxon>
        <taxon>Bacilli</taxon>
        <taxon>Lactobacillales</taxon>
        <taxon>Streptococcaceae</taxon>
        <taxon>Streptococcus</taxon>
    </lineage>
</organism>
<reference evidence="1 2" key="1">
    <citation type="submission" date="2018-06" db="EMBL/GenBank/DDBJ databases">
        <authorList>
            <consortium name="Pathogen Informatics"/>
            <person name="Doyle S."/>
        </authorList>
    </citation>
    <scope>NUCLEOTIDE SEQUENCE [LARGE SCALE GENOMIC DNA]</scope>
    <source>
        <strain evidence="1 2">NCTC12278</strain>
    </source>
</reference>
<name>A0A2X3W8K7_9STRE</name>
<sequence length="231" mass="26328">MSYKFLLFDLDHTLLDFDAAEDIALDMLLADEGVKEISAYKNYYIPMNKQLWRDLEAKKLTKQELVDTRFQRLFAHFGHEVDGKYFASRYQYFLSQQGQTYKGAAQLLDDLRQSGYQIYAATNGIAKIQQGRLAHSDIEAYFTKVFISELAGTQKPDPAFFDYVAGQIAYFQKNSSLMIGDSLSADIAGGNRAGLDTLWYNPQRLSNDSSVRPLYEAASYQEIRTLLQVSK</sequence>
<dbReference type="NCBIfam" id="TIGR02254">
    <property type="entry name" value="YjjG_YfnB"/>
    <property type="match status" value="1"/>
</dbReference>
<dbReference type="PANTHER" id="PTHR47478">
    <property type="match status" value="1"/>
</dbReference>
<dbReference type="InterPro" id="IPR036412">
    <property type="entry name" value="HAD-like_sf"/>
</dbReference>
<accession>A0A2X3W8K7</accession>
<dbReference type="SUPFAM" id="SSF56784">
    <property type="entry name" value="HAD-like"/>
    <property type="match status" value="1"/>
</dbReference>